<dbReference type="PROSITE" id="PS00675">
    <property type="entry name" value="SIGMA54_INTERACT_1"/>
    <property type="match status" value="1"/>
</dbReference>
<reference evidence="5 6" key="1">
    <citation type="submission" date="2020-07" db="EMBL/GenBank/DDBJ databases">
        <title>Comparative genomics of pyrophilous fungi reveals a link between fire events and developmental genes.</title>
        <authorList>
            <consortium name="DOE Joint Genome Institute"/>
            <person name="Steindorff A.S."/>
            <person name="Carver A."/>
            <person name="Calhoun S."/>
            <person name="Stillman K."/>
            <person name="Liu H."/>
            <person name="Lipzen A."/>
            <person name="Pangilinan J."/>
            <person name="Labutti K."/>
            <person name="Bruns T.D."/>
            <person name="Grigoriev I.V."/>
        </authorList>
    </citation>
    <scope>NUCLEOTIDE SEQUENCE [LARGE SCALE GENOMIC DNA]</scope>
    <source>
        <strain evidence="5 6">CBS 144469</strain>
    </source>
</reference>
<dbReference type="Gene3D" id="1.10.400.10">
    <property type="entry name" value="GI Alpha 1, domain 2-like"/>
    <property type="match status" value="1"/>
</dbReference>
<evidence type="ECO:0000313" key="5">
    <source>
        <dbReference type="EMBL" id="KAF6750577.1"/>
    </source>
</evidence>
<dbReference type="InterPro" id="IPR027417">
    <property type="entry name" value="P-loop_NTPase"/>
</dbReference>
<proteinExistence type="predicted"/>
<dbReference type="FunFam" id="3.40.50.300:FF:000720">
    <property type="entry name" value="Guanine nucleotide-binding protein G(k) subunit alpha"/>
    <property type="match status" value="1"/>
</dbReference>
<dbReference type="SMART" id="SM00275">
    <property type="entry name" value="G_alpha"/>
    <property type="match status" value="1"/>
</dbReference>
<dbReference type="PANTHER" id="PTHR10218:SF360">
    <property type="entry name" value="GUANINE NUCLEOTIDE-BINDING PROTEIN SUBUNIT ALPHA HOMOLOG"/>
    <property type="match status" value="1"/>
</dbReference>
<dbReference type="PROSITE" id="PS51882">
    <property type="entry name" value="G_ALPHA"/>
    <property type="match status" value="1"/>
</dbReference>
<organism evidence="5 6">
    <name type="scientific">Ephemerocybe angulata</name>
    <dbReference type="NCBI Taxonomy" id="980116"/>
    <lineage>
        <taxon>Eukaryota</taxon>
        <taxon>Fungi</taxon>
        <taxon>Dikarya</taxon>
        <taxon>Basidiomycota</taxon>
        <taxon>Agaricomycotina</taxon>
        <taxon>Agaricomycetes</taxon>
        <taxon>Agaricomycetidae</taxon>
        <taxon>Agaricales</taxon>
        <taxon>Agaricineae</taxon>
        <taxon>Psathyrellaceae</taxon>
        <taxon>Ephemerocybe</taxon>
    </lineage>
</organism>
<keyword evidence="1" id="KW-0547">Nucleotide-binding</keyword>
<feature type="region of interest" description="Disordered" evidence="4">
    <location>
        <begin position="1"/>
        <end position="43"/>
    </location>
</feature>
<dbReference type="InterPro" id="IPR025662">
    <property type="entry name" value="Sigma_54_int_dom_ATP-bd_1"/>
</dbReference>
<dbReference type="PANTHER" id="PTHR10218">
    <property type="entry name" value="GTP-BINDING PROTEIN ALPHA SUBUNIT"/>
    <property type="match status" value="1"/>
</dbReference>
<sequence>MMAQTQADDYDPLEVFTRAPANETPAERRIRQDMETKAKERSDDIDRRLEKERRKLRRGGQRVRILLLGQSGSGKSALLRGIQMTYDPKWQSKLINWRPIIHLNLLNNVVTILDAIQVEENARAPSVPLINKSTLGRGTSRPRSTITHSHQLLARRLTPLRAVEANLRHRLGLRNEDETYETSVVDGGCGKPKGQITEGTEGMEEGGTMGGKWTIESRAGTVEDAAAALEASLRSNGKDCARVDEATEALTKYRGDIISLWEDEGIRALVKDKKITLDTDSGLFLDDVRRIAQHNYTPSNSDALRAQIRTRGIEEYHIRSKALDKYTGRSLMDVLRRSFPRVILPYSVPPLRSSYTIRMPFASREQFSIRLNFQLPFEKVTDWVFYEVGGGLTDSQKGWVSFFENMDAVVILTPLSTFDERLAEGPRINKLEDSFFIWKTVCSSRFLSETALILVMNKCHLLKKKLEGGTRVVDYLPAYGTERSNDVETVTKYFHDEFKKIRQRSWGDNRATTYYHYANNITDTTTAVAIFNAVGDAVMSSHLKASGLI</sequence>
<dbReference type="AlphaFoldDB" id="A0A8H6HQI1"/>
<evidence type="ECO:0000313" key="6">
    <source>
        <dbReference type="Proteomes" id="UP000521943"/>
    </source>
</evidence>
<dbReference type="InterPro" id="IPR011025">
    <property type="entry name" value="GproteinA_insert"/>
</dbReference>
<dbReference type="InterPro" id="IPR001019">
    <property type="entry name" value="Gprotein_alpha_su"/>
</dbReference>
<evidence type="ECO:0000256" key="3">
    <source>
        <dbReference type="ARBA" id="ARBA00023224"/>
    </source>
</evidence>
<dbReference type="SUPFAM" id="SSF52540">
    <property type="entry name" value="P-loop containing nucleoside triphosphate hydrolases"/>
    <property type="match status" value="1"/>
</dbReference>
<dbReference type="GO" id="GO:0005834">
    <property type="term" value="C:heterotrimeric G-protein complex"/>
    <property type="evidence" value="ECO:0007669"/>
    <property type="project" value="TreeGrafter"/>
</dbReference>
<evidence type="ECO:0000256" key="2">
    <source>
        <dbReference type="ARBA" id="ARBA00023134"/>
    </source>
</evidence>
<feature type="compositionally biased region" description="Basic and acidic residues" evidence="4">
    <location>
        <begin position="25"/>
        <end position="43"/>
    </location>
</feature>
<evidence type="ECO:0000256" key="4">
    <source>
        <dbReference type="SAM" id="MobiDB-lite"/>
    </source>
</evidence>
<dbReference type="OrthoDB" id="5817230at2759"/>
<dbReference type="Proteomes" id="UP000521943">
    <property type="component" value="Unassembled WGS sequence"/>
</dbReference>
<keyword evidence="6" id="KW-1185">Reference proteome</keyword>
<comment type="caution">
    <text evidence="5">The sequence shown here is derived from an EMBL/GenBank/DDBJ whole genome shotgun (WGS) entry which is preliminary data.</text>
</comment>
<evidence type="ECO:0000256" key="1">
    <source>
        <dbReference type="ARBA" id="ARBA00022741"/>
    </source>
</evidence>
<keyword evidence="2" id="KW-0342">GTP-binding</keyword>
<dbReference type="Gene3D" id="3.40.50.300">
    <property type="entry name" value="P-loop containing nucleotide triphosphate hydrolases"/>
    <property type="match status" value="2"/>
</dbReference>
<dbReference type="GO" id="GO:0031683">
    <property type="term" value="F:G-protein beta/gamma-subunit complex binding"/>
    <property type="evidence" value="ECO:0007669"/>
    <property type="project" value="InterPro"/>
</dbReference>
<feature type="region of interest" description="Disordered" evidence="4">
    <location>
        <begin position="182"/>
        <end position="210"/>
    </location>
</feature>
<dbReference type="SUPFAM" id="SSF47895">
    <property type="entry name" value="Transducin (alpha subunit), insertion domain"/>
    <property type="match status" value="1"/>
</dbReference>
<dbReference type="GO" id="GO:0005525">
    <property type="term" value="F:GTP binding"/>
    <property type="evidence" value="ECO:0007669"/>
    <property type="project" value="UniProtKB-KW"/>
</dbReference>
<protein>
    <submittedName>
        <fullName evidence="5">Guanine nucleotide binding protein, alpha subunit</fullName>
    </submittedName>
</protein>
<dbReference type="Pfam" id="PF00503">
    <property type="entry name" value="G-alpha"/>
    <property type="match status" value="1"/>
</dbReference>
<dbReference type="GO" id="GO:0007188">
    <property type="term" value="P:adenylate cyclase-modulating G protein-coupled receptor signaling pathway"/>
    <property type="evidence" value="ECO:0007669"/>
    <property type="project" value="TreeGrafter"/>
</dbReference>
<dbReference type="PRINTS" id="PR00318">
    <property type="entry name" value="GPROTEINA"/>
</dbReference>
<dbReference type="GO" id="GO:0001664">
    <property type="term" value="F:G protein-coupled receptor binding"/>
    <property type="evidence" value="ECO:0007669"/>
    <property type="project" value="TreeGrafter"/>
</dbReference>
<dbReference type="GO" id="GO:0003924">
    <property type="term" value="F:GTPase activity"/>
    <property type="evidence" value="ECO:0007669"/>
    <property type="project" value="InterPro"/>
</dbReference>
<gene>
    <name evidence="5" type="ORF">DFP72DRAFT_1013301</name>
</gene>
<name>A0A8H6HQI1_9AGAR</name>
<keyword evidence="3" id="KW-0807">Transducer</keyword>
<dbReference type="EMBL" id="JACGCI010000056">
    <property type="protein sequence ID" value="KAF6750577.1"/>
    <property type="molecule type" value="Genomic_DNA"/>
</dbReference>
<accession>A0A8H6HQI1</accession>
<dbReference type="GO" id="GO:0005737">
    <property type="term" value="C:cytoplasm"/>
    <property type="evidence" value="ECO:0007669"/>
    <property type="project" value="TreeGrafter"/>
</dbReference>